<dbReference type="GO" id="GO:0006730">
    <property type="term" value="P:one-carbon metabolic process"/>
    <property type="evidence" value="ECO:0007669"/>
    <property type="project" value="UniProtKB-KW"/>
</dbReference>
<evidence type="ECO:0000256" key="7">
    <source>
        <dbReference type="ARBA" id="ARBA00025067"/>
    </source>
</evidence>
<comment type="function">
    <text evidence="7">Key enzyme in folate metabolism. Catalyzes an essential reaction for de novo glycine and purine synthesis, and for DNA precursor synthesis.</text>
</comment>
<reference evidence="10" key="1">
    <citation type="submission" date="2019-12" db="EMBL/GenBank/DDBJ databases">
        <authorList>
            <person name="Cremers G."/>
        </authorList>
    </citation>
    <scope>NUCLEOTIDE SEQUENCE</scope>
    <source>
        <strain evidence="10">Mbul1</strain>
    </source>
</reference>
<dbReference type="GO" id="GO:0046452">
    <property type="term" value="P:dihydrofolate metabolic process"/>
    <property type="evidence" value="ECO:0007669"/>
    <property type="project" value="TreeGrafter"/>
</dbReference>
<dbReference type="PANTHER" id="PTHR48069">
    <property type="entry name" value="DIHYDROFOLATE REDUCTASE"/>
    <property type="match status" value="1"/>
</dbReference>
<comment type="similarity">
    <text evidence="2">Belongs to the dihydrofolate reductase family.</text>
</comment>
<evidence type="ECO:0000256" key="3">
    <source>
        <dbReference type="ARBA" id="ARBA00012856"/>
    </source>
</evidence>
<accession>A0A679ISV0</accession>
<dbReference type="SUPFAM" id="SSF53597">
    <property type="entry name" value="Dihydrofolate reductase-like"/>
    <property type="match status" value="1"/>
</dbReference>
<comment type="pathway">
    <text evidence="1">Cofactor biosynthesis; tetrahydrofolate biosynthesis; 5,6,7,8-tetrahydrofolate from 7,8-dihydrofolate: step 1/1.</text>
</comment>
<evidence type="ECO:0000256" key="8">
    <source>
        <dbReference type="SAM" id="MobiDB-lite"/>
    </source>
</evidence>
<dbReference type="PRINTS" id="PR00070">
    <property type="entry name" value="DHFR"/>
</dbReference>
<keyword evidence="4" id="KW-0554">One-carbon metabolism</keyword>
<dbReference type="GO" id="GO:0046655">
    <property type="term" value="P:folic acid metabolic process"/>
    <property type="evidence" value="ECO:0007669"/>
    <property type="project" value="TreeGrafter"/>
</dbReference>
<sequence length="195" mass="21305">MASGTHRPRISLIAAVARNGIIGRDNGLIWRLGSDLRRFKALTMGKPVLMGRKTYESIGRPLPGRRIIVLTRDRSFSAAEVAVVHDWAGALAAAGEAEELMVAGAARSMPWCCPMPTASTSLRSRSARRGIRYSRPTKRPISKKSRVSRTRPAIGMNAPSRSLIWNGSGNSTPRRIAQERSALLPFLFAMPTCQP</sequence>
<dbReference type="Pfam" id="PF00186">
    <property type="entry name" value="DHFR_1"/>
    <property type="match status" value="1"/>
</dbReference>
<dbReference type="EC" id="1.5.1.3" evidence="3"/>
<evidence type="ECO:0000256" key="6">
    <source>
        <dbReference type="ARBA" id="ARBA00023002"/>
    </source>
</evidence>
<dbReference type="GO" id="GO:0004146">
    <property type="term" value="F:dihydrofolate reductase activity"/>
    <property type="evidence" value="ECO:0007669"/>
    <property type="project" value="UniProtKB-EC"/>
</dbReference>
<proteinExistence type="inferred from homology"/>
<evidence type="ECO:0000259" key="9">
    <source>
        <dbReference type="PROSITE" id="PS51330"/>
    </source>
</evidence>
<dbReference type="InterPro" id="IPR001796">
    <property type="entry name" value="DHFR_dom"/>
</dbReference>
<dbReference type="PANTHER" id="PTHR48069:SF3">
    <property type="entry name" value="DIHYDROFOLATE REDUCTASE"/>
    <property type="match status" value="1"/>
</dbReference>
<dbReference type="CDD" id="cd00209">
    <property type="entry name" value="DHFR"/>
    <property type="match status" value="1"/>
</dbReference>
<organism evidence="10">
    <name type="scientific">Methylobacterium bullatum</name>
    <dbReference type="NCBI Taxonomy" id="570505"/>
    <lineage>
        <taxon>Bacteria</taxon>
        <taxon>Pseudomonadati</taxon>
        <taxon>Pseudomonadota</taxon>
        <taxon>Alphaproteobacteria</taxon>
        <taxon>Hyphomicrobiales</taxon>
        <taxon>Methylobacteriaceae</taxon>
        <taxon>Methylobacterium</taxon>
    </lineage>
</organism>
<dbReference type="PROSITE" id="PS51330">
    <property type="entry name" value="DHFR_2"/>
    <property type="match status" value="1"/>
</dbReference>
<dbReference type="GO" id="GO:0046654">
    <property type="term" value="P:tetrahydrofolate biosynthetic process"/>
    <property type="evidence" value="ECO:0007669"/>
    <property type="project" value="UniProtKB-UniPathway"/>
</dbReference>
<dbReference type="InterPro" id="IPR024072">
    <property type="entry name" value="DHFR-like_dom_sf"/>
</dbReference>
<name>A0A679ISV0_9HYPH</name>
<dbReference type="Gene3D" id="3.40.430.10">
    <property type="entry name" value="Dihydrofolate Reductase, subunit A"/>
    <property type="match status" value="1"/>
</dbReference>
<evidence type="ECO:0000256" key="2">
    <source>
        <dbReference type="ARBA" id="ARBA00009539"/>
    </source>
</evidence>
<dbReference type="GO" id="GO:0050661">
    <property type="term" value="F:NADP binding"/>
    <property type="evidence" value="ECO:0007669"/>
    <property type="project" value="InterPro"/>
</dbReference>
<dbReference type="UniPathway" id="UPA00077">
    <property type="reaction ID" value="UER00158"/>
</dbReference>
<evidence type="ECO:0000256" key="4">
    <source>
        <dbReference type="ARBA" id="ARBA00022563"/>
    </source>
</evidence>
<gene>
    <name evidence="10" type="primary">dhfrIII</name>
    <name evidence="10" type="ORF">MBUL_00058</name>
</gene>
<evidence type="ECO:0000313" key="10">
    <source>
        <dbReference type="EMBL" id="CAA2099262.1"/>
    </source>
</evidence>
<dbReference type="InterPro" id="IPR012259">
    <property type="entry name" value="DHFR"/>
</dbReference>
<dbReference type="GO" id="GO:0005829">
    <property type="term" value="C:cytosol"/>
    <property type="evidence" value="ECO:0007669"/>
    <property type="project" value="TreeGrafter"/>
</dbReference>
<feature type="region of interest" description="Disordered" evidence="8">
    <location>
        <begin position="131"/>
        <end position="150"/>
    </location>
</feature>
<feature type="compositionally biased region" description="Basic residues" evidence="8">
    <location>
        <begin position="131"/>
        <end position="149"/>
    </location>
</feature>
<protein>
    <recommendedName>
        <fullName evidence="3">dihydrofolate reductase</fullName>
        <ecNumber evidence="3">1.5.1.3</ecNumber>
    </recommendedName>
</protein>
<keyword evidence="6 10" id="KW-0560">Oxidoreductase</keyword>
<evidence type="ECO:0000256" key="1">
    <source>
        <dbReference type="ARBA" id="ARBA00004903"/>
    </source>
</evidence>
<evidence type="ECO:0000256" key="5">
    <source>
        <dbReference type="ARBA" id="ARBA00022857"/>
    </source>
</evidence>
<dbReference type="AlphaFoldDB" id="A0A679ISV0"/>
<keyword evidence="5" id="KW-0521">NADP</keyword>
<feature type="domain" description="DHFR" evidence="9">
    <location>
        <begin position="9"/>
        <end position="104"/>
    </location>
</feature>
<dbReference type="EMBL" id="LR743504">
    <property type="protein sequence ID" value="CAA2099262.1"/>
    <property type="molecule type" value="Genomic_DNA"/>
</dbReference>